<evidence type="ECO:0000256" key="7">
    <source>
        <dbReference type="SAM" id="Coils"/>
    </source>
</evidence>
<evidence type="ECO:0000256" key="3">
    <source>
        <dbReference type="ARBA" id="ARBA00022481"/>
    </source>
</evidence>
<dbReference type="Gene3D" id="3.30.70.1660">
    <property type="match status" value="2"/>
</dbReference>
<dbReference type="Gene3D" id="6.10.140.1950">
    <property type="match status" value="1"/>
</dbReference>
<proteinExistence type="inferred from homology"/>
<comment type="PTM">
    <text evidence="6">Methylated by PrmC. Methylation increases the termination efficiency of RF1.</text>
</comment>
<feature type="coiled-coil region" evidence="7">
    <location>
        <begin position="62"/>
        <end position="104"/>
    </location>
</feature>
<dbReference type="InterPro" id="IPR045853">
    <property type="entry name" value="Pep_chain_release_fac_I_sf"/>
</dbReference>
<dbReference type="InterPro" id="IPR005139">
    <property type="entry name" value="PCRF"/>
</dbReference>
<evidence type="ECO:0000259" key="8">
    <source>
        <dbReference type="PROSITE" id="PS00745"/>
    </source>
</evidence>
<evidence type="ECO:0000256" key="2">
    <source>
        <dbReference type="ARBA" id="ARBA00010835"/>
    </source>
</evidence>
<reference evidence="9 10" key="1">
    <citation type="journal article" date="2023" name="ISME J.">
        <title>Thermophilic Dehalococcoidia with unusual traits shed light on an unexpected past.</title>
        <authorList>
            <person name="Palmer M."/>
            <person name="Covington J.K."/>
            <person name="Zhou E.M."/>
            <person name="Thomas S.C."/>
            <person name="Habib N."/>
            <person name="Seymour C.O."/>
            <person name="Lai D."/>
            <person name="Johnston J."/>
            <person name="Hashimi A."/>
            <person name="Jiao J.Y."/>
            <person name="Muok A.R."/>
            <person name="Liu L."/>
            <person name="Xian W.D."/>
            <person name="Zhi X.Y."/>
            <person name="Li M.M."/>
            <person name="Silva L.P."/>
            <person name="Bowen B.P."/>
            <person name="Louie K."/>
            <person name="Briegel A."/>
            <person name="Pett-Ridge J."/>
            <person name="Weber P.K."/>
            <person name="Tocheva E.I."/>
            <person name="Woyke T."/>
            <person name="Northen T.R."/>
            <person name="Mayali X."/>
            <person name="Li W.J."/>
            <person name="Hedlund B.P."/>
        </authorList>
    </citation>
    <scope>NUCLEOTIDE SEQUENCE [LARGE SCALE GENOMIC DNA]</scope>
    <source>
        <strain evidence="9 10">YIM 72310</strain>
    </source>
</reference>
<dbReference type="PANTHER" id="PTHR43804">
    <property type="entry name" value="LD18447P"/>
    <property type="match status" value="1"/>
</dbReference>
<dbReference type="SMART" id="SM00937">
    <property type="entry name" value="PCRF"/>
    <property type="match status" value="1"/>
</dbReference>
<dbReference type="Pfam" id="PF03462">
    <property type="entry name" value="PCRF"/>
    <property type="match status" value="1"/>
</dbReference>
<keyword evidence="6" id="KW-0963">Cytoplasm</keyword>
<dbReference type="PANTHER" id="PTHR43804:SF7">
    <property type="entry name" value="LD18447P"/>
    <property type="match status" value="1"/>
</dbReference>
<dbReference type="NCBIfam" id="TIGR00019">
    <property type="entry name" value="prfA"/>
    <property type="match status" value="1"/>
</dbReference>
<comment type="function">
    <text evidence="1 6">Peptide chain release factor 1 directs the termination of translation in response to the peptide chain termination codons UAG and UAA.</text>
</comment>
<evidence type="ECO:0000256" key="4">
    <source>
        <dbReference type="ARBA" id="ARBA00022917"/>
    </source>
</evidence>
<organism evidence="9 10">
    <name type="scientific">Tepidiforma flava</name>
    <dbReference type="NCBI Taxonomy" id="3004094"/>
    <lineage>
        <taxon>Bacteria</taxon>
        <taxon>Bacillati</taxon>
        <taxon>Chloroflexota</taxon>
        <taxon>Tepidiformia</taxon>
        <taxon>Tepidiformales</taxon>
        <taxon>Tepidiformaceae</taxon>
        <taxon>Tepidiforma</taxon>
    </lineage>
</organism>
<sequence length="358" mass="40327">MDETVLAQLERVNARFDELTAEMGRPEVAADFEQVSRLAKERAEIEPIVEVFRQYRAAQDAAKEARALLQDGDAEMKELAQAELEDAEQRMEQLEGQLRRMLLPKDPRDSRNVIVEIRAGAGGEEAALFAHELYRMYQRYAERKGWQTEILSASESDKGGFKEVVFEVRGEGAYSRLKYESGVHRVQRVPETEAQGRIHTSTATVAVLPEAEEVDVDIDEKDLRVDIFHSSGAGGQNVNKVATAVRITHIPTGIVVVCQDERSQLKNRIKAMTHLRSRLYDLEQQKQEAELTASRRSQVGTGDRSEKIRTYNFPQDRITDHRIGLTVHNISQRLDGDLDDIIDAVATADEAARLEAMA</sequence>
<evidence type="ECO:0000256" key="6">
    <source>
        <dbReference type="HAMAP-Rule" id="MF_00093"/>
    </source>
</evidence>
<comment type="subcellular location">
    <subcellularLocation>
        <location evidence="6">Cytoplasm</location>
    </subcellularLocation>
</comment>
<dbReference type="RefSeq" id="WP_270056501.1">
    <property type="nucleotide sequence ID" value="NZ_CP115149.1"/>
</dbReference>
<dbReference type="Proteomes" id="UP001212803">
    <property type="component" value="Chromosome"/>
</dbReference>
<dbReference type="PROSITE" id="PS00745">
    <property type="entry name" value="RF_PROK_I"/>
    <property type="match status" value="1"/>
</dbReference>
<keyword evidence="7" id="KW-0175">Coiled coil</keyword>
<evidence type="ECO:0000256" key="1">
    <source>
        <dbReference type="ARBA" id="ARBA00002986"/>
    </source>
</evidence>
<accession>A0ABY7M609</accession>
<keyword evidence="10" id="KW-1185">Reference proteome</keyword>
<dbReference type="Gene3D" id="3.30.160.20">
    <property type="match status" value="1"/>
</dbReference>
<protein>
    <recommendedName>
        <fullName evidence="5 6">Peptide chain release factor 1</fullName>
        <shortName evidence="6">RF-1</shortName>
    </recommendedName>
</protein>
<feature type="domain" description="Prokaryotic-type class I peptide chain release factors" evidence="8">
    <location>
        <begin position="229"/>
        <end position="245"/>
    </location>
</feature>
<gene>
    <name evidence="6 9" type="primary">prfA</name>
    <name evidence="9" type="ORF">O0235_14600</name>
</gene>
<evidence type="ECO:0000313" key="10">
    <source>
        <dbReference type="Proteomes" id="UP001212803"/>
    </source>
</evidence>
<dbReference type="Pfam" id="PF00472">
    <property type="entry name" value="RF-1"/>
    <property type="match status" value="1"/>
</dbReference>
<comment type="similarity">
    <text evidence="2 6">Belongs to the prokaryotic/mitochondrial release factor family.</text>
</comment>
<dbReference type="InterPro" id="IPR050057">
    <property type="entry name" value="Prokaryotic/Mito_RF"/>
</dbReference>
<name>A0ABY7M609_9CHLR</name>
<dbReference type="SUPFAM" id="SSF75620">
    <property type="entry name" value="Release factor"/>
    <property type="match status" value="1"/>
</dbReference>
<dbReference type="NCBIfam" id="NF001859">
    <property type="entry name" value="PRK00591.1"/>
    <property type="match status" value="1"/>
</dbReference>
<keyword evidence="3 6" id="KW-0488">Methylation</keyword>
<dbReference type="InterPro" id="IPR004373">
    <property type="entry name" value="RF-1"/>
</dbReference>
<keyword evidence="4 6" id="KW-0648">Protein biosynthesis</keyword>
<dbReference type="InterPro" id="IPR000352">
    <property type="entry name" value="Pep_chain_release_fac_I"/>
</dbReference>
<feature type="modified residue" description="N5-methylglutamine" evidence="6">
    <location>
        <position position="236"/>
    </location>
</feature>
<dbReference type="HAMAP" id="MF_00093">
    <property type="entry name" value="Rel_fac_1"/>
    <property type="match status" value="1"/>
</dbReference>
<dbReference type="EMBL" id="CP115149">
    <property type="protein sequence ID" value="WBL35976.1"/>
    <property type="molecule type" value="Genomic_DNA"/>
</dbReference>
<evidence type="ECO:0000313" key="9">
    <source>
        <dbReference type="EMBL" id="WBL35976.1"/>
    </source>
</evidence>
<evidence type="ECO:0000256" key="5">
    <source>
        <dbReference type="ARBA" id="ARBA00050039"/>
    </source>
</evidence>